<sequence>MKKEKDLLTYLLRLLVKYNLKTAIRLFLEEAEKMNTLEDILDEANYKKDEKGKWSPPKLVATEFARL</sequence>
<proteinExistence type="predicted"/>
<evidence type="ECO:0000313" key="1">
    <source>
        <dbReference type="EMBL" id="GAG63986.1"/>
    </source>
</evidence>
<reference evidence="1" key="1">
    <citation type="journal article" date="2014" name="Front. Microbiol.">
        <title>High frequency of phylogenetically diverse reductive dehalogenase-homologous genes in deep subseafloor sedimentary metagenomes.</title>
        <authorList>
            <person name="Kawai M."/>
            <person name="Futagami T."/>
            <person name="Toyoda A."/>
            <person name="Takaki Y."/>
            <person name="Nishi S."/>
            <person name="Hori S."/>
            <person name="Arai W."/>
            <person name="Tsubouchi T."/>
            <person name="Morono Y."/>
            <person name="Uchiyama I."/>
            <person name="Ito T."/>
            <person name="Fujiyama A."/>
            <person name="Inagaki F."/>
            <person name="Takami H."/>
        </authorList>
    </citation>
    <scope>NUCLEOTIDE SEQUENCE</scope>
    <source>
        <strain evidence="1">Expedition CK06-06</strain>
    </source>
</reference>
<accession>X1AW43</accession>
<name>X1AW43_9ZZZZ</name>
<gene>
    <name evidence="1" type="ORF">S01H4_00613</name>
</gene>
<dbReference type="EMBL" id="BART01000089">
    <property type="protein sequence ID" value="GAG63986.1"/>
    <property type="molecule type" value="Genomic_DNA"/>
</dbReference>
<organism evidence="1">
    <name type="scientific">marine sediment metagenome</name>
    <dbReference type="NCBI Taxonomy" id="412755"/>
    <lineage>
        <taxon>unclassified sequences</taxon>
        <taxon>metagenomes</taxon>
        <taxon>ecological metagenomes</taxon>
    </lineage>
</organism>
<comment type="caution">
    <text evidence="1">The sequence shown here is derived from an EMBL/GenBank/DDBJ whole genome shotgun (WGS) entry which is preliminary data.</text>
</comment>
<protein>
    <submittedName>
        <fullName evidence="1">Uncharacterized protein</fullName>
    </submittedName>
</protein>
<dbReference type="AlphaFoldDB" id="X1AW43"/>